<evidence type="ECO:0000256" key="3">
    <source>
        <dbReference type="ARBA" id="ARBA00023082"/>
    </source>
</evidence>
<keyword evidence="3" id="KW-0731">Sigma factor</keyword>
<dbReference type="Gene3D" id="1.10.10.10">
    <property type="entry name" value="Winged helix-like DNA-binding domain superfamily/Winged helix DNA-binding domain"/>
    <property type="match status" value="1"/>
</dbReference>
<dbReference type="InterPro" id="IPR013249">
    <property type="entry name" value="RNA_pol_sigma70_r4_t2"/>
</dbReference>
<evidence type="ECO:0000256" key="5">
    <source>
        <dbReference type="SAM" id="MobiDB-lite"/>
    </source>
</evidence>
<dbReference type="InterPro" id="IPR014284">
    <property type="entry name" value="RNA_pol_sigma-70_dom"/>
</dbReference>
<dbReference type="Gene3D" id="1.10.1740.10">
    <property type="match status" value="1"/>
</dbReference>
<dbReference type="NCBIfam" id="NF008888">
    <property type="entry name" value="PRK11922.1"/>
    <property type="match status" value="1"/>
</dbReference>
<dbReference type="SUPFAM" id="SSF88659">
    <property type="entry name" value="Sigma3 and sigma4 domains of RNA polymerase sigma factors"/>
    <property type="match status" value="1"/>
</dbReference>
<dbReference type="InterPro" id="IPR039425">
    <property type="entry name" value="RNA_pol_sigma-70-like"/>
</dbReference>
<comment type="similarity">
    <text evidence="1">Belongs to the sigma-70 factor family. ECF subfamily.</text>
</comment>
<keyword evidence="9" id="KW-1185">Reference proteome</keyword>
<dbReference type="EMBL" id="AP025591">
    <property type="protein sequence ID" value="BDG05277.1"/>
    <property type="molecule type" value="Genomic_DNA"/>
</dbReference>
<evidence type="ECO:0000256" key="1">
    <source>
        <dbReference type="ARBA" id="ARBA00010641"/>
    </source>
</evidence>
<dbReference type="SUPFAM" id="SSF88946">
    <property type="entry name" value="Sigma2 domain of RNA polymerase sigma factors"/>
    <property type="match status" value="1"/>
</dbReference>
<keyword evidence="2" id="KW-0805">Transcription regulation</keyword>
<dbReference type="PANTHER" id="PTHR43133">
    <property type="entry name" value="RNA POLYMERASE ECF-TYPE SIGMA FACTO"/>
    <property type="match status" value="1"/>
</dbReference>
<evidence type="ECO:0000259" key="6">
    <source>
        <dbReference type="Pfam" id="PF04542"/>
    </source>
</evidence>
<sequence length="229" mass="25507">MERIAATELALDPRLLDEEVVRRVRAGETALYEVLMRRHNRAVYRAVRAILRDEAEVEDVMQQAYLRAYSRLDQFRGEARFSTWMISIALNEARGRLRRRATEATLDDGTEGDATAPGFSETLPSDPEQQASALELASITERAVDRLPSDLRTVFMLRTIEGLDTADAAEALGVSEDVVKTRLHRARAHLRAALADAVEQSAPVAFPFPARRCNRVVAAVLAAIEATRH</sequence>
<dbReference type="InterPro" id="IPR036388">
    <property type="entry name" value="WH-like_DNA-bd_sf"/>
</dbReference>
<accession>A0ABN6MWC8</accession>
<feature type="domain" description="RNA polymerase sigma factor 70 region 4 type 2" evidence="7">
    <location>
        <begin position="141"/>
        <end position="190"/>
    </location>
</feature>
<protein>
    <submittedName>
        <fullName evidence="8">RNA polymerase sigma factor</fullName>
    </submittedName>
</protein>
<feature type="region of interest" description="Disordered" evidence="5">
    <location>
        <begin position="103"/>
        <end position="126"/>
    </location>
</feature>
<organism evidence="8 9">
    <name type="scientific">Anaeromyxobacter oryzae</name>
    <dbReference type="NCBI Taxonomy" id="2918170"/>
    <lineage>
        <taxon>Bacteria</taxon>
        <taxon>Pseudomonadati</taxon>
        <taxon>Myxococcota</taxon>
        <taxon>Myxococcia</taxon>
        <taxon>Myxococcales</taxon>
        <taxon>Cystobacterineae</taxon>
        <taxon>Anaeromyxobacteraceae</taxon>
        <taxon>Anaeromyxobacter</taxon>
    </lineage>
</organism>
<evidence type="ECO:0000259" key="7">
    <source>
        <dbReference type="Pfam" id="PF08281"/>
    </source>
</evidence>
<dbReference type="Pfam" id="PF08281">
    <property type="entry name" value="Sigma70_r4_2"/>
    <property type="match status" value="1"/>
</dbReference>
<evidence type="ECO:0000256" key="2">
    <source>
        <dbReference type="ARBA" id="ARBA00023015"/>
    </source>
</evidence>
<feature type="domain" description="RNA polymerase sigma-70 region 2" evidence="6">
    <location>
        <begin position="35"/>
        <end position="101"/>
    </location>
</feature>
<proteinExistence type="inferred from homology"/>
<evidence type="ECO:0000313" key="9">
    <source>
        <dbReference type="Proteomes" id="UP001162891"/>
    </source>
</evidence>
<dbReference type="InterPro" id="IPR013325">
    <property type="entry name" value="RNA_pol_sigma_r2"/>
</dbReference>
<gene>
    <name evidence="8" type="ORF">AMOR_42730</name>
</gene>
<evidence type="ECO:0000256" key="4">
    <source>
        <dbReference type="ARBA" id="ARBA00023163"/>
    </source>
</evidence>
<dbReference type="InterPro" id="IPR007627">
    <property type="entry name" value="RNA_pol_sigma70_r2"/>
</dbReference>
<dbReference type="InterPro" id="IPR013324">
    <property type="entry name" value="RNA_pol_sigma_r3/r4-like"/>
</dbReference>
<name>A0ABN6MWC8_9BACT</name>
<evidence type="ECO:0000313" key="8">
    <source>
        <dbReference type="EMBL" id="BDG05277.1"/>
    </source>
</evidence>
<dbReference type="RefSeq" id="WP_248353917.1">
    <property type="nucleotide sequence ID" value="NZ_AP025591.1"/>
</dbReference>
<dbReference type="NCBIfam" id="TIGR02937">
    <property type="entry name" value="sigma70-ECF"/>
    <property type="match status" value="1"/>
</dbReference>
<dbReference type="Pfam" id="PF04542">
    <property type="entry name" value="Sigma70_r2"/>
    <property type="match status" value="1"/>
</dbReference>
<dbReference type="PANTHER" id="PTHR43133:SF51">
    <property type="entry name" value="RNA POLYMERASE SIGMA FACTOR"/>
    <property type="match status" value="1"/>
</dbReference>
<keyword evidence="4" id="KW-0804">Transcription</keyword>
<reference evidence="9" key="1">
    <citation type="journal article" date="2022" name="Int. J. Syst. Evol. Microbiol.">
        <title>Anaeromyxobacter oryzae sp. nov., Anaeromyxobacter diazotrophicus sp. nov. and Anaeromyxobacter paludicola sp. nov., isolated from paddy soils.</title>
        <authorList>
            <person name="Itoh H."/>
            <person name="Xu Z."/>
            <person name="Mise K."/>
            <person name="Masuda Y."/>
            <person name="Ushijima N."/>
            <person name="Hayakawa C."/>
            <person name="Shiratori Y."/>
            <person name="Senoo K."/>
        </authorList>
    </citation>
    <scope>NUCLEOTIDE SEQUENCE [LARGE SCALE GENOMIC DNA]</scope>
    <source>
        <strain evidence="9">Red232</strain>
    </source>
</reference>
<dbReference type="Proteomes" id="UP001162891">
    <property type="component" value="Chromosome"/>
</dbReference>